<evidence type="ECO:0000313" key="2">
    <source>
        <dbReference type="Proteomes" id="UP001470230"/>
    </source>
</evidence>
<evidence type="ECO:0000313" key="1">
    <source>
        <dbReference type="EMBL" id="KAK8836634.1"/>
    </source>
</evidence>
<name>A0ABR2GRV4_9EUKA</name>
<reference evidence="1 2" key="1">
    <citation type="submission" date="2024-04" db="EMBL/GenBank/DDBJ databases">
        <title>Tritrichomonas musculus Genome.</title>
        <authorList>
            <person name="Alves-Ferreira E."/>
            <person name="Grigg M."/>
            <person name="Lorenzi H."/>
            <person name="Galac M."/>
        </authorList>
    </citation>
    <scope>NUCLEOTIDE SEQUENCE [LARGE SCALE GENOMIC DNA]</scope>
    <source>
        <strain evidence="1 2">EAF2021</strain>
    </source>
</reference>
<dbReference type="Proteomes" id="UP001470230">
    <property type="component" value="Unassembled WGS sequence"/>
</dbReference>
<protein>
    <recommendedName>
        <fullName evidence="3">DUF3447 domain-containing protein</fullName>
    </recommendedName>
</protein>
<organism evidence="1 2">
    <name type="scientific">Tritrichomonas musculus</name>
    <dbReference type="NCBI Taxonomy" id="1915356"/>
    <lineage>
        <taxon>Eukaryota</taxon>
        <taxon>Metamonada</taxon>
        <taxon>Parabasalia</taxon>
        <taxon>Tritrichomonadida</taxon>
        <taxon>Tritrichomonadidae</taxon>
        <taxon>Tritrichomonas</taxon>
    </lineage>
</organism>
<sequence>MTIQKYINKNKELHSALLAFLENAEDAENGCRELIHIIKTKKYEKNQNEFEHFLLLVVNIANNHHRNTYFNEKIEKILLFFSQEIKQTFSNFQIFNISQNNKKILLFLIENQILTVDERISRDMINKNFCHFFFPEIKSFIEKDEIATIENSFQEQDLVNFDHKRHIGENDSYICQLIRQDLIEDFVRYVTQTNISLNSCINNSIFETNLFLIEKKNTTLIEYATFFGSIQIFQYLTLNDTHFTSSLWLYSIHSQNAELIHILESNKVRPPNKINAINRNGLQQQKTDSYEKCFIESIKCHHNDIADYINYTYLTENINERTTFDESFYSLFFQYHNYSYFPNDINDNSLFFLLCLYNYNKLVKLYLQIHQSEIEETIDQAISKSFLLIMFNKSIFFMNNIPNHNFY</sequence>
<dbReference type="EMBL" id="JAPFFF010000064">
    <property type="protein sequence ID" value="KAK8836634.1"/>
    <property type="molecule type" value="Genomic_DNA"/>
</dbReference>
<proteinExistence type="predicted"/>
<dbReference type="SUPFAM" id="SSF48403">
    <property type="entry name" value="Ankyrin repeat"/>
    <property type="match status" value="1"/>
</dbReference>
<accession>A0ABR2GRV4</accession>
<dbReference type="InterPro" id="IPR036770">
    <property type="entry name" value="Ankyrin_rpt-contain_sf"/>
</dbReference>
<gene>
    <name evidence="1" type="ORF">M9Y10_037569</name>
</gene>
<evidence type="ECO:0008006" key="3">
    <source>
        <dbReference type="Google" id="ProtNLM"/>
    </source>
</evidence>
<comment type="caution">
    <text evidence="1">The sequence shown here is derived from an EMBL/GenBank/DDBJ whole genome shotgun (WGS) entry which is preliminary data.</text>
</comment>
<keyword evidence="2" id="KW-1185">Reference proteome</keyword>